<dbReference type="OrthoDB" id="3900342at2759"/>
<organism evidence="10 11">
    <name type="scientific">Aspergillus sclerotialis</name>
    <dbReference type="NCBI Taxonomy" id="2070753"/>
    <lineage>
        <taxon>Eukaryota</taxon>
        <taxon>Fungi</taxon>
        <taxon>Dikarya</taxon>
        <taxon>Ascomycota</taxon>
        <taxon>Pezizomycotina</taxon>
        <taxon>Eurotiomycetes</taxon>
        <taxon>Eurotiomycetidae</taxon>
        <taxon>Eurotiales</taxon>
        <taxon>Aspergillaceae</taxon>
        <taxon>Aspergillus</taxon>
        <taxon>Aspergillus subgen. Polypaecilum</taxon>
    </lineage>
</organism>
<dbReference type="PROSITE" id="PS00218">
    <property type="entry name" value="AMINO_ACID_PERMEASE_1"/>
    <property type="match status" value="1"/>
</dbReference>
<evidence type="ECO:0000256" key="5">
    <source>
        <dbReference type="ARBA" id="ARBA00022989"/>
    </source>
</evidence>
<dbReference type="AlphaFoldDB" id="A0A3A2Z9F2"/>
<evidence type="ECO:0000256" key="1">
    <source>
        <dbReference type="ARBA" id="ARBA00004141"/>
    </source>
</evidence>
<sequence length="560" mass="61861">MAVHDIEKHSPPPQEPHLPKTPRHSADGVDENPQYVNADRLARNLSARQVQMIAIGGTIGTGLFLGTGKTLETGGPASMLIAYAICGGIVFVTMLCLGEMAAFIPVAGSFCTYAGRFVDDALGFALTWNYWFNDAVSTASDIIALQLLLQFWTDNFPGWAISLIFLVVVIVLNVMSVRVYGEIEYWLSLLKVVTIIIFIILGIAVNCGGNKWHTYIGDRNWHHRDAPFVDGIGGFASVFVTASFAYGGTESIAVTAGETKDPSKNLPRVVRNVFWRIILFYIVSIIIIGFNVPYDYPNLSKGDTATSPFTIVFTQAGSAVAGSFINAVIMTSVISAANHALFAGSRLLYSLGTDGYAPRFFAHLNRFQVPWVAVLATSVISGLCFGASYIGAGQLWSWLQNIVGVSNQLSWICIGLASLRFRSTIRKRGMEHLLPFKNWTYPVGPVIAIGLNIVLVLVQGWECFSPHFKVVDFVSYYIEIPIMIVMFLAWKLVKRTKFVRMDDMDLVTDRYDLQSAQARGASATGEGGEMQEVRPTRVWEFNDEKGIWAKIKRVGMWLFL</sequence>
<keyword evidence="5 8" id="KW-1133">Transmembrane helix</keyword>
<dbReference type="Proteomes" id="UP000266188">
    <property type="component" value="Unassembled WGS sequence"/>
</dbReference>
<protein>
    <recommendedName>
        <fullName evidence="9">Amino acid permease/ SLC12A domain-containing protein</fullName>
    </recommendedName>
</protein>
<dbReference type="STRING" id="2070753.A0A3A2Z9F2"/>
<feature type="transmembrane region" description="Helical" evidence="8">
    <location>
        <begin position="439"/>
        <end position="461"/>
    </location>
</feature>
<name>A0A3A2Z9F2_9EURO</name>
<evidence type="ECO:0000259" key="9">
    <source>
        <dbReference type="Pfam" id="PF00324"/>
    </source>
</evidence>
<feature type="transmembrane region" description="Helical" evidence="8">
    <location>
        <begin position="156"/>
        <end position="179"/>
    </location>
</feature>
<feature type="transmembrane region" description="Helical" evidence="8">
    <location>
        <begin position="273"/>
        <end position="292"/>
    </location>
</feature>
<evidence type="ECO:0000256" key="4">
    <source>
        <dbReference type="ARBA" id="ARBA00022970"/>
    </source>
</evidence>
<dbReference type="FunFam" id="1.20.1740.10:FF:000001">
    <property type="entry name" value="Amino acid permease"/>
    <property type="match status" value="1"/>
</dbReference>
<accession>A0A3A2Z9F2</accession>
<evidence type="ECO:0000256" key="3">
    <source>
        <dbReference type="ARBA" id="ARBA00022692"/>
    </source>
</evidence>
<keyword evidence="6 8" id="KW-0472">Membrane</keyword>
<feature type="transmembrane region" description="Helical" evidence="8">
    <location>
        <begin position="398"/>
        <end position="419"/>
    </location>
</feature>
<feature type="compositionally biased region" description="Basic and acidic residues" evidence="7">
    <location>
        <begin position="1"/>
        <end position="10"/>
    </location>
</feature>
<feature type="transmembrane region" description="Helical" evidence="8">
    <location>
        <begin position="369"/>
        <end position="392"/>
    </location>
</feature>
<evidence type="ECO:0000313" key="11">
    <source>
        <dbReference type="Proteomes" id="UP000266188"/>
    </source>
</evidence>
<evidence type="ECO:0000256" key="6">
    <source>
        <dbReference type="ARBA" id="ARBA00023136"/>
    </source>
</evidence>
<dbReference type="PANTHER" id="PTHR43341:SF3">
    <property type="entry name" value="AMINO-ACID PERMEASE PB1C11.02-RELATED"/>
    <property type="match status" value="1"/>
</dbReference>
<keyword evidence="3 8" id="KW-0812">Transmembrane</keyword>
<keyword evidence="4" id="KW-0029">Amino-acid transport</keyword>
<comment type="caution">
    <text evidence="10">The sequence shown here is derived from an EMBL/GenBank/DDBJ whole genome shotgun (WGS) entry which is preliminary data.</text>
</comment>
<feature type="transmembrane region" description="Helical" evidence="8">
    <location>
        <begin position="473"/>
        <end position="493"/>
    </location>
</feature>
<reference evidence="11" key="1">
    <citation type="submission" date="2017-02" db="EMBL/GenBank/DDBJ databases">
        <authorList>
            <person name="Tafer H."/>
            <person name="Lopandic K."/>
        </authorList>
    </citation>
    <scope>NUCLEOTIDE SEQUENCE [LARGE SCALE GENOMIC DNA]</scope>
    <source>
        <strain evidence="11">CBS 366.77</strain>
    </source>
</reference>
<feature type="transmembrane region" description="Helical" evidence="8">
    <location>
        <begin position="185"/>
        <end position="205"/>
    </location>
</feature>
<feature type="transmembrane region" description="Helical" evidence="8">
    <location>
        <begin position="50"/>
        <end position="68"/>
    </location>
</feature>
<dbReference type="EMBL" id="MVGC01000674">
    <property type="protein sequence ID" value="RJE17907.1"/>
    <property type="molecule type" value="Genomic_DNA"/>
</dbReference>
<proteinExistence type="predicted"/>
<keyword evidence="11" id="KW-1185">Reference proteome</keyword>
<dbReference type="Gene3D" id="1.20.1740.10">
    <property type="entry name" value="Amino acid/polyamine transporter I"/>
    <property type="match status" value="1"/>
</dbReference>
<feature type="transmembrane region" description="Helical" evidence="8">
    <location>
        <begin position="312"/>
        <end position="337"/>
    </location>
</feature>
<feature type="region of interest" description="Disordered" evidence="7">
    <location>
        <begin position="1"/>
        <end position="32"/>
    </location>
</feature>
<dbReference type="PANTHER" id="PTHR43341">
    <property type="entry name" value="AMINO ACID PERMEASE"/>
    <property type="match status" value="1"/>
</dbReference>
<dbReference type="InterPro" id="IPR004840">
    <property type="entry name" value="Amino_acid_permease_CS"/>
</dbReference>
<evidence type="ECO:0000256" key="2">
    <source>
        <dbReference type="ARBA" id="ARBA00022448"/>
    </source>
</evidence>
<dbReference type="GO" id="GO:0015171">
    <property type="term" value="F:amino acid transmembrane transporter activity"/>
    <property type="evidence" value="ECO:0007669"/>
    <property type="project" value="TreeGrafter"/>
</dbReference>
<keyword evidence="2" id="KW-0813">Transport</keyword>
<comment type="subcellular location">
    <subcellularLocation>
        <location evidence="1">Membrane</location>
        <topology evidence="1">Multi-pass membrane protein</topology>
    </subcellularLocation>
</comment>
<evidence type="ECO:0000313" key="10">
    <source>
        <dbReference type="EMBL" id="RJE17907.1"/>
    </source>
</evidence>
<dbReference type="Pfam" id="PF00324">
    <property type="entry name" value="AA_permease"/>
    <property type="match status" value="1"/>
</dbReference>
<feature type="domain" description="Amino acid permease/ SLC12A" evidence="9">
    <location>
        <begin position="50"/>
        <end position="499"/>
    </location>
</feature>
<dbReference type="GO" id="GO:0016020">
    <property type="term" value="C:membrane"/>
    <property type="evidence" value="ECO:0007669"/>
    <property type="project" value="UniProtKB-SubCell"/>
</dbReference>
<dbReference type="PIRSF" id="PIRSF006060">
    <property type="entry name" value="AA_transporter"/>
    <property type="match status" value="1"/>
</dbReference>
<dbReference type="InterPro" id="IPR004841">
    <property type="entry name" value="AA-permease/SLC12A_dom"/>
</dbReference>
<evidence type="ECO:0000256" key="8">
    <source>
        <dbReference type="SAM" id="Phobius"/>
    </source>
</evidence>
<gene>
    <name evidence="10" type="ORF">PHISCL_09755</name>
</gene>
<feature type="transmembrane region" description="Helical" evidence="8">
    <location>
        <begin position="80"/>
        <end position="108"/>
    </location>
</feature>
<dbReference type="InterPro" id="IPR050524">
    <property type="entry name" value="APC_YAT"/>
</dbReference>
<evidence type="ECO:0000256" key="7">
    <source>
        <dbReference type="SAM" id="MobiDB-lite"/>
    </source>
</evidence>